<gene>
    <name evidence="3" type="ORF">H3H32_32885</name>
</gene>
<feature type="chain" id="PRO_5028943710" description="PepSY domain-containing protein" evidence="2">
    <location>
        <begin position="20"/>
        <end position="228"/>
    </location>
</feature>
<dbReference type="Proteomes" id="UP000515369">
    <property type="component" value="Chromosome"/>
</dbReference>
<evidence type="ECO:0000256" key="2">
    <source>
        <dbReference type="SAM" id="SignalP"/>
    </source>
</evidence>
<dbReference type="EMBL" id="CP059732">
    <property type="protein sequence ID" value="QMW02648.1"/>
    <property type="molecule type" value="Genomic_DNA"/>
</dbReference>
<evidence type="ECO:0000313" key="4">
    <source>
        <dbReference type="Proteomes" id="UP000515369"/>
    </source>
</evidence>
<name>A0A7G5GUV6_9BACT</name>
<protein>
    <recommendedName>
        <fullName evidence="5">PepSY domain-containing protein</fullName>
    </recommendedName>
</protein>
<dbReference type="KEGG" id="sfol:H3H32_32885"/>
<keyword evidence="4" id="KW-1185">Reference proteome</keyword>
<dbReference type="PROSITE" id="PS51257">
    <property type="entry name" value="PROKAR_LIPOPROTEIN"/>
    <property type="match status" value="1"/>
</dbReference>
<evidence type="ECO:0000256" key="1">
    <source>
        <dbReference type="SAM" id="MobiDB-lite"/>
    </source>
</evidence>
<proteinExistence type="predicted"/>
<evidence type="ECO:0008006" key="5">
    <source>
        <dbReference type="Google" id="ProtNLM"/>
    </source>
</evidence>
<feature type="signal peptide" evidence="2">
    <location>
        <begin position="1"/>
        <end position="19"/>
    </location>
</feature>
<reference evidence="3 4" key="1">
    <citation type="submission" date="2020-07" db="EMBL/GenBank/DDBJ databases">
        <title>Spirosoma foliorum sp. nov., isolated from the leaves on the Nejang mountain Korea, Republic of.</title>
        <authorList>
            <person name="Ho H."/>
            <person name="Lee Y.-J."/>
            <person name="Nurcahyanto D.-A."/>
            <person name="Kim S.-G."/>
        </authorList>
    </citation>
    <scope>NUCLEOTIDE SEQUENCE [LARGE SCALE GENOMIC DNA]</scope>
    <source>
        <strain evidence="3 4">PL0136</strain>
    </source>
</reference>
<dbReference type="AlphaFoldDB" id="A0A7G5GUV6"/>
<feature type="region of interest" description="Disordered" evidence="1">
    <location>
        <begin position="199"/>
        <end position="228"/>
    </location>
</feature>
<dbReference type="RefSeq" id="WP_182459944.1">
    <property type="nucleotide sequence ID" value="NZ_CP059732.1"/>
</dbReference>
<evidence type="ECO:0000313" key="3">
    <source>
        <dbReference type="EMBL" id="QMW02648.1"/>
    </source>
</evidence>
<organism evidence="3 4">
    <name type="scientific">Spirosoma foliorum</name>
    <dbReference type="NCBI Taxonomy" id="2710596"/>
    <lineage>
        <taxon>Bacteria</taxon>
        <taxon>Pseudomonadati</taxon>
        <taxon>Bacteroidota</taxon>
        <taxon>Cytophagia</taxon>
        <taxon>Cytophagales</taxon>
        <taxon>Cytophagaceae</taxon>
        <taxon>Spirosoma</taxon>
    </lineage>
</organism>
<keyword evidence="2" id="KW-0732">Signal</keyword>
<accession>A0A7G5GUV6</accession>
<sequence>MKRIILSAALLATMTFACQNDKVDQVSPPSTLGNLSADELAVSSSIGRLGSSSEAFSQATAYQKANPTSTVAVTVDRSTVEAILGQSHTVGIRAYFIKNSEGKLDLALVGMDKDLNNRYLTNAMFSEGKTISEENFKKKLTLFQSENPIAIRAVAFGSQILLDRLNQTNSTGLRFYFTIDKDGNRNLMFVGIDRQSKDLLNDNPNARTTDDDAGTGGMPCPQHCGNNG</sequence>